<gene>
    <name evidence="2" type="primary">ORF50363</name>
</gene>
<organism evidence="2">
    <name type="scientific">Arion vulgaris</name>
    <dbReference type="NCBI Taxonomy" id="1028688"/>
    <lineage>
        <taxon>Eukaryota</taxon>
        <taxon>Metazoa</taxon>
        <taxon>Spiralia</taxon>
        <taxon>Lophotrochozoa</taxon>
        <taxon>Mollusca</taxon>
        <taxon>Gastropoda</taxon>
        <taxon>Heterobranchia</taxon>
        <taxon>Euthyneura</taxon>
        <taxon>Panpulmonata</taxon>
        <taxon>Eupulmonata</taxon>
        <taxon>Stylommatophora</taxon>
        <taxon>Helicina</taxon>
        <taxon>Arionoidea</taxon>
        <taxon>Arionidae</taxon>
        <taxon>Arion</taxon>
    </lineage>
</organism>
<feature type="region of interest" description="Disordered" evidence="1">
    <location>
        <begin position="1"/>
        <end position="37"/>
    </location>
</feature>
<sequence length="101" mass="11795">LKQHVLRHTDQERARRRNRKSTQPKSSKSNNNEAIKQDNVQFLVDHIDTNLCLDNAQSQQDENQVIQELKTSSKCMAFPPVPIAQYNKNQIDITNNDYKYP</sequence>
<accession>A0A0B6Z8J9</accession>
<proteinExistence type="predicted"/>
<feature type="compositionally biased region" description="Polar residues" evidence="1">
    <location>
        <begin position="23"/>
        <end position="37"/>
    </location>
</feature>
<dbReference type="AlphaFoldDB" id="A0A0B6Z8J9"/>
<feature type="non-terminal residue" evidence="2">
    <location>
        <position position="1"/>
    </location>
</feature>
<reference evidence="2" key="1">
    <citation type="submission" date="2014-12" db="EMBL/GenBank/DDBJ databases">
        <title>Insight into the proteome of Arion vulgaris.</title>
        <authorList>
            <person name="Aradska J."/>
            <person name="Bulat T."/>
            <person name="Smidak R."/>
            <person name="Sarate P."/>
            <person name="Gangsoo J."/>
            <person name="Sialana F."/>
            <person name="Bilban M."/>
            <person name="Lubec G."/>
        </authorList>
    </citation>
    <scope>NUCLEOTIDE SEQUENCE</scope>
    <source>
        <tissue evidence="2">Skin</tissue>
    </source>
</reference>
<evidence type="ECO:0000313" key="2">
    <source>
        <dbReference type="EMBL" id="CEK64010.1"/>
    </source>
</evidence>
<protein>
    <submittedName>
        <fullName evidence="2">Uncharacterized protein</fullName>
    </submittedName>
</protein>
<evidence type="ECO:0000256" key="1">
    <source>
        <dbReference type="SAM" id="MobiDB-lite"/>
    </source>
</evidence>
<feature type="non-terminal residue" evidence="2">
    <location>
        <position position="101"/>
    </location>
</feature>
<name>A0A0B6Z8J9_9EUPU</name>
<dbReference type="EMBL" id="HACG01017145">
    <property type="protein sequence ID" value="CEK64010.1"/>
    <property type="molecule type" value="Transcribed_RNA"/>
</dbReference>